<evidence type="ECO:0000259" key="4">
    <source>
        <dbReference type="PROSITE" id="PS50404"/>
    </source>
</evidence>
<dbReference type="EMBL" id="CP028901">
    <property type="protein sequence ID" value="AWB33715.1"/>
    <property type="molecule type" value="Genomic_DNA"/>
</dbReference>
<reference evidence="6 7" key="1">
    <citation type="submission" date="2018-04" db="EMBL/GenBank/DDBJ databases">
        <title>Bordetella sp. HZ20 isolated from seawater.</title>
        <authorList>
            <person name="Sun C."/>
        </authorList>
    </citation>
    <scope>NUCLEOTIDE SEQUENCE [LARGE SCALE GENOMIC DNA]</scope>
    <source>
        <strain evidence="6 7">HZ20</strain>
    </source>
</reference>
<dbReference type="PROSITE" id="PS50404">
    <property type="entry name" value="GST_NTER"/>
    <property type="match status" value="1"/>
</dbReference>
<evidence type="ECO:0000259" key="5">
    <source>
        <dbReference type="PROSITE" id="PS50405"/>
    </source>
</evidence>
<feature type="domain" description="GST N-terminal" evidence="4">
    <location>
        <begin position="1"/>
        <end position="81"/>
    </location>
</feature>
<dbReference type="SFLD" id="SFLDG00358">
    <property type="entry name" value="Main_(cytGST)"/>
    <property type="match status" value="1"/>
</dbReference>
<gene>
    <name evidence="6" type="ORF">DBV39_08385</name>
</gene>
<dbReference type="Pfam" id="PF00043">
    <property type="entry name" value="GST_C"/>
    <property type="match status" value="1"/>
</dbReference>
<dbReference type="InterPro" id="IPR040079">
    <property type="entry name" value="Glutathione_S-Trfase"/>
</dbReference>
<keyword evidence="7" id="KW-1185">Reference proteome</keyword>
<comment type="similarity">
    <text evidence="1 3">Belongs to the GST superfamily.</text>
</comment>
<dbReference type="CDD" id="cd03047">
    <property type="entry name" value="GST_N_2"/>
    <property type="match status" value="1"/>
</dbReference>
<dbReference type="PANTHER" id="PTHR44051">
    <property type="entry name" value="GLUTATHIONE S-TRANSFERASE-RELATED"/>
    <property type="match status" value="1"/>
</dbReference>
<dbReference type="RefSeq" id="WP_108621144.1">
    <property type="nucleotide sequence ID" value="NZ_CP028901.1"/>
</dbReference>
<evidence type="ECO:0000256" key="3">
    <source>
        <dbReference type="RuleBase" id="RU003494"/>
    </source>
</evidence>
<dbReference type="Gene3D" id="1.20.1050.10">
    <property type="match status" value="1"/>
</dbReference>
<dbReference type="OrthoDB" id="5958450at2"/>
<dbReference type="Gene3D" id="3.40.30.10">
    <property type="entry name" value="Glutaredoxin"/>
    <property type="match status" value="1"/>
</dbReference>
<evidence type="ECO:0000313" key="7">
    <source>
        <dbReference type="Proteomes" id="UP000244571"/>
    </source>
</evidence>
<dbReference type="AlphaFoldDB" id="A0A2R4XIT7"/>
<dbReference type="PANTHER" id="PTHR44051:SF19">
    <property type="entry name" value="DISULFIDE-BOND OXIDOREDUCTASE YFCG"/>
    <property type="match status" value="1"/>
</dbReference>
<dbReference type="SFLD" id="SFLDG01150">
    <property type="entry name" value="Main.1:_Beta-like"/>
    <property type="match status" value="1"/>
</dbReference>
<dbReference type="InterPro" id="IPR010987">
    <property type="entry name" value="Glutathione-S-Trfase_C-like"/>
</dbReference>
<name>A0A2R4XIT7_9BURK</name>
<dbReference type="KEGG" id="boz:DBV39_08385"/>
<dbReference type="Proteomes" id="UP000244571">
    <property type="component" value="Chromosome"/>
</dbReference>
<dbReference type="FunFam" id="3.40.30.10:FF:000039">
    <property type="entry name" value="Glutathione S-transferase domain"/>
    <property type="match status" value="1"/>
</dbReference>
<dbReference type="InterPro" id="IPR036282">
    <property type="entry name" value="Glutathione-S-Trfase_C_sf"/>
</dbReference>
<dbReference type="Pfam" id="PF02798">
    <property type="entry name" value="GST_N"/>
    <property type="match status" value="1"/>
</dbReference>
<protein>
    <submittedName>
        <fullName evidence="6">Glutathione S-transferase</fullName>
    </submittedName>
</protein>
<dbReference type="SFLD" id="SFLDS00019">
    <property type="entry name" value="Glutathione_Transferase_(cytos"/>
    <property type="match status" value="1"/>
</dbReference>
<keyword evidence="2 6" id="KW-0808">Transferase</keyword>
<dbReference type="GO" id="GO:0016740">
    <property type="term" value="F:transferase activity"/>
    <property type="evidence" value="ECO:0007669"/>
    <property type="project" value="UniProtKB-KW"/>
</dbReference>
<accession>A0A2R4XIT7</accession>
<evidence type="ECO:0000256" key="2">
    <source>
        <dbReference type="ARBA" id="ARBA00022679"/>
    </source>
</evidence>
<dbReference type="SUPFAM" id="SSF52833">
    <property type="entry name" value="Thioredoxin-like"/>
    <property type="match status" value="1"/>
</dbReference>
<sequence>MVRIWGRANSINVQKVLWACEEVGVRFDRIDAGMQFGVTTTPEFRVMNPNGLVPVLDDGGFTLWESHAILRYLARRYGTGGLWPADEQIAARTDQWMDWCAGTVWPDMKVVFLNLVRRQPPERDMQAVEQSIRNLGVTLGILDAHLAVQPYVAGTHLSVGDIPIAVNAYRWFELDIERPALPHLQAWYGRVSSQPGFVKHCAVPLT</sequence>
<dbReference type="PROSITE" id="PS50405">
    <property type="entry name" value="GST_CTER"/>
    <property type="match status" value="1"/>
</dbReference>
<organism evidence="6 7">
    <name type="scientific">Orrella marina</name>
    <dbReference type="NCBI Taxonomy" id="2163011"/>
    <lineage>
        <taxon>Bacteria</taxon>
        <taxon>Pseudomonadati</taxon>
        <taxon>Pseudomonadota</taxon>
        <taxon>Betaproteobacteria</taxon>
        <taxon>Burkholderiales</taxon>
        <taxon>Alcaligenaceae</taxon>
        <taxon>Orrella</taxon>
    </lineage>
</organism>
<evidence type="ECO:0000313" key="6">
    <source>
        <dbReference type="EMBL" id="AWB33715.1"/>
    </source>
</evidence>
<proteinExistence type="inferred from homology"/>
<evidence type="ECO:0000256" key="1">
    <source>
        <dbReference type="ARBA" id="ARBA00007409"/>
    </source>
</evidence>
<dbReference type="SUPFAM" id="SSF47616">
    <property type="entry name" value="GST C-terminal domain-like"/>
    <property type="match status" value="1"/>
</dbReference>
<dbReference type="InterPro" id="IPR004046">
    <property type="entry name" value="GST_C"/>
</dbReference>
<dbReference type="InterPro" id="IPR004045">
    <property type="entry name" value="Glutathione_S-Trfase_N"/>
</dbReference>
<feature type="domain" description="GST C-terminal" evidence="5">
    <location>
        <begin position="86"/>
        <end position="206"/>
    </location>
</feature>
<dbReference type="InterPro" id="IPR036249">
    <property type="entry name" value="Thioredoxin-like_sf"/>
</dbReference>